<evidence type="ECO:0000313" key="4">
    <source>
        <dbReference type="Proteomes" id="UP000230233"/>
    </source>
</evidence>
<dbReference type="SMART" id="SM00225">
    <property type="entry name" value="BTB"/>
    <property type="match status" value="1"/>
</dbReference>
<feature type="domain" description="BTB" evidence="1">
    <location>
        <begin position="272"/>
        <end position="331"/>
    </location>
</feature>
<dbReference type="AlphaFoldDB" id="A0A2G5VB09"/>
<evidence type="ECO:0008006" key="5">
    <source>
        <dbReference type="Google" id="ProtNLM"/>
    </source>
</evidence>
<organism evidence="3 4">
    <name type="scientific">Caenorhabditis nigoni</name>
    <dbReference type="NCBI Taxonomy" id="1611254"/>
    <lineage>
        <taxon>Eukaryota</taxon>
        <taxon>Metazoa</taxon>
        <taxon>Ecdysozoa</taxon>
        <taxon>Nematoda</taxon>
        <taxon>Chromadorea</taxon>
        <taxon>Rhabditida</taxon>
        <taxon>Rhabditina</taxon>
        <taxon>Rhabditomorpha</taxon>
        <taxon>Rhabditoidea</taxon>
        <taxon>Rhabditidae</taxon>
        <taxon>Peloderinae</taxon>
        <taxon>Caenorhabditis</taxon>
    </lineage>
</organism>
<accession>A0A2G5VB09</accession>
<evidence type="ECO:0000259" key="2">
    <source>
        <dbReference type="PROSITE" id="PS50144"/>
    </source>
</evidence>
<dbReference type="CDD" id="cd00121">
    <property type="entry name" value="MATH"/>
    <property type="match status" value="1"/>
</dbReference>
<dbReference type="SMART" id="SM00061">
    <property type="entry name" value="MATH"/>
    <property type="match status" value="1"/>
</dbReference>
<dbReference type="PROSITE" id="PS50097">
    <property type="entry name" value="BTB"/>
    <property type="match status" value="1"/>
</dbReference>
<proteinExistence type="predicted"/>
<reference evidence="4" key="1">
    <citation type="submission" date="2017-10" db="EMBL/GenBank/DDBJ databases">
        <title>Rapid genome shrinkage in a self-fertile nematode reveals novel sperm competition proteins.</title>
        <authorList>
            <person name="Yin D."/>
            <person name="Schwarz E.M."/>
            <person name="Thomas C.G."/>
            <person name="Felde R.L."/>
            <person name="Korf I.F."/>
            <person name="Cutter A.D."/>
            <person name="Schartner C.M."/>
            <person name="Ralston E.J."/>
            <person name="Meyer B.J."/>
            <person name="Haag E.S."/>
        </authorList>
    </citation>
    <scope>NUCLEOTIDE SEQUENCE [LARGE SCALE GENOMIC DNA]</scope>
    <source>
        <strain evidence="4">JU1422</strain>
    </source>
</reference>
<feature type="domain" description="MATH" evidence="2">
    <location>
        <begin position="133"/>
        <end position="248"/>
    </location>
</feature>
<dbReference type="STRING" id="1611254.A0A2G5VB09"/>
<dbReference type="InterPro" id="IPR000210">
    <property type="entry name" value="BTB/POZ_dom"/>
</dbReference>
<sequence length="427" mass="49653">MNAENTFRIFAKKAKKITVLQRRSSYLSCNNLCYAPLKFQLRYLSILLTATNTMPLSVFELFILPEICAIMGDNNKEIGKNSKIDSQSEKSEILEKLDSHKRKFDEIAEKLQSMEKSISKIPKFDEKPKSAKNFVLKHVFNNVIEFEEDKYNYSEWETHFNVNWRISVKRLSNYLAFYTHCKSIAPSCKWSIQTKFEFKAAGRNQNVIKTSEYCYEENNGYGFHQFLGWEEMKNGYLVNGNLTVEVEVRILKMTGFGKEILRNFNESIKDCSDVELVVKDRKFYLCKMFLALQSSYFKSLLLGNFEESQKKEIELKDIDPDDFQNFLELIHGESSIDDDTVSGILQLADMYDVPTAIRRCEEFLLEKSTKSAKKLFEMAARYNLENLKEKCMSGIKTFADFQSILPGEIETLNHSLMAELLKKSRTL</sequence>
<dbReference type="InterPro" id="IPR002083">
    <property type="entry name" value="MATH/TRAF_dom"/>
</dbReference>
<dbReference type="SUPFAM" id="SSF49599">
    <property type="entry name" value="TRAF domain-like"/>
    <property type="match status" value="1"/>
</dbReference>
<dbReference type="SUPFAM" id="SSF54695">
    <property type="entry name" value="POZ domain"/>
    <property type="match status" value="1"/>
</dbReference>
<dbReference type="Pfam" id="PF00917">
    <property type="entry name" value="MATH"/>
    <property type="match status" value="1"/>
</dbReference>
<dbReference type="Gene3D" id="3.30.710.10">
    <property type="entry name" value="Potassium Channel Kv1.1, Chain A"/>
    <property type="match status" value="1"/>
</dbReference>
<dbReference type="Gene3D" id="2.60.210.10">
    <property type="entry name" value="Apoptosis, Tumor Necrosis Factor Receptor Associated Protein 2, Chain A"/>
    <property type="match status" value="1"/>
</dbReference>
<dbReference type="InterPro" id="IPR052664">
    <property type="entry name" value="BTB-MATH_domain_protein"/>
</dbReference>
<dbReference type="OrthoDB" id="6359816at2759"/>
<evidence type="ECO:0000259" key="1">
    <source>
        <dbReference type="PROSITE" id="PS50097"/>
    </source>
</evidence>
<evidence type="ECO:0000313" key="3">
    <source>
        <dbReference type="EMBL" id="PIC48979.1"/>
    </source>
</evidence>
<dbReference type="PANTHER" id="PTHR22743:SF165">
    <property type="entry name" value="BTB AND MATH DOMAIN CONTAINING-RELATED"/>
    <property type="match status" value="1"/>
</dbReference>
<gene>
    <name evidence="3" type="primary">Cnig_chr_II.g7753</name>
    <name evidence="3" type="ORF">B9Z55_007753</name>
</gene>
<name>A0A2G5VB09_9PELO</name>
<dbReference type="EMBL" id="PDUG01000002">
    <property type="protein sequence ID" value="PIC48979.1"/>
    <property type="molecule type" value="Genomic_DNA"/>
</dbReference>
<keyword evidence="4" id="KW-1185">Reference proteome</keyword>
<dbReference type="PANTHER" id="PTHR22743">
    <property type="entry name" value="MEPRIN/TRAF-LIKE MATH FAMILY-C.ELEGANS"/>
    <property type="match status" value="1"/>
</dbReference>
<protein>
    <recommendedName>
        <fullName evidence="5">BTB domain-containing protein</fullName>
    </recommendedName>
</protein>
<dbReference type="PROSITE" id="PS50144">
    <property type="entry name" value="MATH"/>
    <property type="match status" value="1"/>
</dbReference>
<comment type="caution">
    <text evidence="3">The sequence shown here is derived from an EMBL/GenBank/DDBJ whole genome shotgun (WGS) entry which is preliminary data.</text>
</comment>
<dbReference type="Pfam" id="PF00651">
    <property type="entry name" value="BTB"/>
    <property type="match status" value="1"/>
</dbReference>
<dbReference type="CDD" id="cd18186">
    <property type="entry name" value="BTB_POZ_ZBTB_KLHL-like"/>
    <property type="match status" value="1"/>
</dbReference>
<dbReference type="InterPro" id="IPR011333">
    <property type="entry name" value="SKP1/BTB/POZ_sf"/>
</dbReference>
<dbReference type="Proteomes" id="UP000230233">
    <property type="component" value="Chromosome II"/>
</dbReference>
<dbReference type="InterPro" id="IPR008974">
    <property type="entry name" value="TRAF-like"/>
</dbReference>